<dbReference type="SUPFAM" id="SSF56672">
    <property type="entry name" value="DNA/RNA polymerases"/>
    <property type="match status" value="1"/>
</dbReference>
<evidence type="ECO:0000313" key="12">
    <source>
        <dbReference type="EMBL" id="KEO33726.1"/>
    </source>
</evidence>
<gene>
    <name evidence="12" type="ORF">AB05_0822</name>
</gene>
<dbReference type="PANTHER" id="PTHR34047:SF8">
    <property type="entry name" value="PROTEIN YKFC"/>
    <property type="match status" value="1"/>
</dbReference>
<dbReference type="PRINTS" id="PR00866">
    <property type="entry name" value="RNADNAPOLMS"/>
</dbReference>
<dbReference type="InterPro" id="IPR030931">
    <property type="entry name" value="Group_II_RT_mat"/>
</dbReference>
<dbReference type="InterPro" id="IPR000123">
    <property type="entry name" value="Reverse_transcriptase_msDNA"/>
</dbReference>
<dbReference type="GO" id="GO:0051607">
    <property type="term" value="P:defense response to virus"/>
    <property type="evidence" value="ECO:0007669"/>
    <property type="project" value="UniProtKB-KW"/>
</dbReference>
<keyword evidence="5" id="KW-0460">Magnesium</keyword>
<evidence type="ECO:0000256" key="4">
    <source>
        <dbReference type="ARBA" id="ARBA00022723"/>
    </source>
</evidence>
<dbReference type="NCBIfam" id="TIGR04416">
    <property type="entry name" value="group_II_RT_mat"/>
    <property type="match status" value="1"/>
</dbReference>
<dbReference type="PANTHER" id="PTHR34047">
    <property type="entry name" value="NUCLEAR INTRON MATURASE 1, MITOCHONDRIAL-RELATED"/>
    <property type="match status" value="1"/>
</dbReference>
<reference evidence="12 13" key="1">
    <citation type="submission" date="2014-06" db="EMBL/GenBank/DDBJ databases">
        <title>Genetic Variability of E. coli after antibiotic treatment.</title>
        <authorList>
            <person name="Silbergeld E."/>
            <person name="Coles C."/>
            <person name="Seidman J.C."/>
            <person name="You Y."/>
            <person name="George J."/>
            <person name="Nadendla S."/>
            <person name="Daugherty S.C."/>
            <person name="Nagaraj S."/>
            <person name="Ott S."/>
            <person name="Klega K."/>
            <person name="Rasko D."/>
        </authorList>
    </citation>
    <scope>NUCLEOTIDE SEQUENCE [LARGE SCALE GENOMIC DNA]</scope>
    <source>
        <strain evidence="12 13">2-460-02_S1_C1</strain>
    </source>
</reference>
<protein>
    <recommendedName>
        <fullName evidence="1">RNA-directed DNA polymerase</fullName>
        <ecNumber evidence="1">2.7.7.49</ecNumber>
    </recommendedName>
</protein>
<sequence>MMINEAQAQATAASGRGDGRYPSGLHDGAEISTAAGGQTKAEVPLTMEAVITRENLMLAYQRVVENKGAAGVDNLSVAELKPWLKKNWRSVRQALIDGNYQPRAIRRMDIPKPDGGVRTLGIPTVVDRLIQQAIAQQLSAIVDKSFSDSSYGFRPGRNAWQAVQQALRYIRGGKRWVVDMDLEKFFDRVDHRLLMTRLARTIKDRRVLRLIRRYLKAEIVRDGQREKRQEGMPQGGPLSPLLSNILLDELDKELERRGHSFCRYADDCNIYLSSRKAGEHLLKNIRAFVENKLKLKVNEKKSAVARPWERKFLGYSVTWHKQAKLKIALTSVNRLKEKVRSLTTGNRSKSVKATINALMPVLRGWISYFRLTEVRGVLEELDGWIKRKLRCLLWRQWKRPGTRTKNLQRAGLSKDSAMISAYNNHGPWWNSGSSHMNQAIKNAWFSRQGLISLLEQQRQFQC</sequence>
<evidence type="ECO:0000313" key="13">
    <source>
        <dbReference type="Proteomes" id="UP000028038"/>
    </source>
</evidence>
<keyword evidence="2" id="KW-0808">Transferase</keyword>
<feature type="domain" description="Reverse transcriptase" evidence="11">
    <location>
        <begin position="91"/>
        <end position="317"/>
    </location>
</feature>
<evidence type="ECO:0000256" key="7">
    <source>
        <dbReference type="ARBA" id="ARBA00023118"/>
    </source>
</evidence>
<dbReference type="EC" id="2.7.7.49" evidence="1"/>
<dbReference type="InterPro" id="IPR043502">
    <property type="entry name" value="DNA/RNA_pol_sf"/>
</dbReference>
<keyword evidence="3" id="KW-0548">Nucleotidyltransferase</keyword>
<evidence type="ECO:0000256" key="10">
    <source>
        <dbReference type="SAM" id="MobiDB-lite"/>
    </source>
</evidence>
<evidence type="ECO:0000256" key="9">
    <source>
        <dbReference type="ARBA" id="ARBA00048173"/>
    </source>
</evidence>
<comment type="catalytic activity">
    <reaction evidence="9">
        <text>DNA(n) + a 2'-deoxyribonucleoside 5'-triphosphate = DNA(n+1) + diphosphate</text>
        <dbReference type="Rhea" id="RHEA:22508"/>
        <dbReference type="Rhea" id="RHEA-COMP:17339"/>
        <dbReference type="Rhea" id="RHEA-COMP:17340"/>
        <dbReference type="ChEBI" id="CHEBI:33019"/>
        <dbReference type="ChEBI" id="CHEBI:61560"/>
        <dbReference type="ChEBI" id="CHEBI:173112"/>
        <dbReference type="EC" id="2.7.7.49"/>
    </reaction>
</comment>
<dbReference type="GO" id="GO:0046872">
    <property type="term" value="F:metal ion binding"/>
    <property type="evidence" value="ECO:0007669"/>
    <property type="project" value="UniProtKB-KW"/>
</dbReference>
<keyword evidence="6 12" id="KW-0695">RNA-directed DNA polymerase</keyword>
<evidence type="ECO:0000256" key="2">
    <source>
        <dbReference type="ARBA" id="ARBA00022679"/>
    </source>
</evidence>
<evidence type="ECO:0000256" key="8">
    <source>
        <dbReference type="ARBA" id="ARBA00034120"/>
    </source>
</evidence>
<evidence type="ECO:0000256" key="5">
    <source>
        <dbReference type="ARBA" id="ARBA00022842"/>
    </source>
</evidence>
<keyword evidence="7" id="KW-0051">Antiviral defense</keyword>
<accession>A0A836NE01</accession>
<dbReference type="Proteomes" id="UP000028038">
    <property type="component" value="Unassembled WGS sequence"/>
</dbReference>
<feature type="region of interest" description="Disordered" evidence="10">
    <location>
        <begin position="1"/>
        <end position="38"/>
    </location>
</feature>
<dbReference type="EMBL" id="JOSS01000014">
    <property type="protein sequence ID" value="KEO33726.1"/>
    <property type="molecule type" value="Genomic_DNA"/>
</dbReference>
<dbReference type="InterPro" id="IPR000477">
    <property type="entry name" value="RT_dom"/>
</dbReference>
<proteinExistence type="inferred from homology"/>
<keyword evidence="4" id="KW-0479">Metal-binding</keyword>
<dbReference type="GO" id="GO:0003964">
    <property type="term" value="F:RNA-directed DNA polymerase activity"/>
    <property type="evidence" value="ECO:0007669"/>
    <property type="project" value="UniProtKB-KW"/>
</dbReference>
<evidence type="ECO:0000259" key="11">
    <source>
        <dbReference type="PROSITE" id="PS50878"/>
    </source>
</evidence>
<comment type="caution">
    <text evidence="12">The sequence shown here is derived from an EMBL/GenBank/DDBJ whole genome shotgun (WGS) entry which is preliminary data.</text>
</comment>
<dbReference type="CDD" id="cd01651">
    <property type="entry name" value="RT_G2_intron"/>
    <property type="match status" value="1"/>
</dbReference>
<organism evidence="12 13">
    <name type="scientific">Escherichia coli 2-460-02_S1_C1</name>
    <dbReference type="NCBI Taxonomy" id="1444044"/>
    <lineage>
        <taxon>Bacteria</taxon>
        <taxon>Pseudomonadati</taxon>
        <taxon>Pseudomonadota</taxon>
        <taxon>Gammaproteobacteria</taxon>
        <taxon>Enterobacterales</taxon>
        <taxon>Enterobacteriaceae</taxon>
        <taxon>Escherichia</taxon>
    </lineage>
</organism>
<dbReference type="RefSeq" id="WP_021542464.1">
    <property type="nucleotide sequence ID" value="NZ_JOSS01000014.1"/>
</dbReference>
<evidence type="ECO:0000256" key="1">
    <source>
        <dbReference type="ARBA" id="ARBA00012493"/>
    </source>
</evidence>
<dbReference type="GO" id="GO:0003723">
    <property type="term" value="F:RNA binding"/>
    <property type="evidence" value="ECO:0007669"/>
    <property type="project" value="InterPro"/>
</dbReference>
<feature type="compositionally biased region" description="Polar residues" evidence="10">
    <location>
        <begin position="1"/>
        <end position="12"/>
    </location>
</feature>
<dbReference type="Pfam" id="PF08388">
    <property type="entry name" value="GIIM"/>
    <property type="match status" value="1"/>
</dbReference>
<dbReference type="InterPro" id="IPR013597">
    <property type="entry name" value="Mat_intron_G2"/>
</dbReference>
<evidence type="ECO:0000256" key="6">
    <source>
        <dbReference type="ARBA" id="ARBA00022918"/>
    </source>
</evidence>
<comment type="similarity">
    <text evidence="8">Belongs to the bacterial reverse transcriptase family.</text>
</comment>
<name>A0A836NE01_ECOLX</name>
<dbReference type="InterPro" id="IPR051083">
    <property type="entry name" value="GrpII_Intron_Splice-Mob/Def"/>
</dbReference>
<dbReference type="AlphaFoldDB" id="A0A836NE01"/>
<evidence type="ECO:0000256" key="3">
    <source>
        <dbReference type="ARBA" id="ARBA00022695"/>
    </source>
</evidence>
<dbReference type="PROSITE" id="PS50878">
    <property type="entry name" value="RT_POL"/>
    <property type="match status" value="1"/>
</dbReference>
<dbReference type="Pfam" id="PF00078">
    <property type="entry name" value="RVT_1"/>
    <property type="match status" value="1"/>
</dbReference>